<dbReference type="InterPro" id="IPR003593">
    <property type="entry name" value="AAA+_ATPase"/>
</dbReference>
<dbReference type="InterPro" id="IPR050093">
    <property type="entry name" value="ABC_SmlMolc_Importer"/>
</dbReference>
<dbReference type="GO" id="GO:0005524">
    <property type="term" value="F:ATP binding"/>
    <property type="evidence" value="ECO:0007669"/>
    <property type="project" value="UniProtKB-KW"/>
</dbReference>
<dbReference type="GO" id="GO:0016887">
    <property type="term" value="F:ATP hydrolysis activity"/>
    <property type="evidence" value="ECO:0007669"/>
    <property type="project" value="InterPro"/>
</dbReference>
<dbReference type="InterPro" id="IPR003439">
    <property type="entry name" value="ABC_transporter-like_ATP-bd"/>
</dbReference>
<evidence type="ECO:0000256" key="1">
    <source>
        <dbReference type="ARBA" id="ARBA00022448"/>
    </source>
</evidence>
<proteinExistence type="predicted"/>
<dbReference type="SMART" id="SM00382">
    <property type="entry name" value="AAA"/>
    <property type="match status" value="1"/>
</dbReference>
<dbReference type="PROSITE" id="PS50893">
    <property type="entry name" value="ABC_TRANSPORTER_2"/>
    <property type="match status" value="1"/>
</dbReference>
<reference evidence="5 6" key="1">
    <citation type="submission" date="2019-09" db="EMBL/GenBank/DDBJ databases">
        <title>NBRP : Genome information of microbial organism related human and environment.</title>
        <authorList>
            <person name="Hattori M."/>
            <person name="Oshima K."/>
            <person name="Inaba H."/>
            <person name="Suda W."/>
            <person name="Sakamoto M."/>
            <person name="Iino T."/>
            <person name="Kitahara M."/>
            <person name="Oshida Y."/>
            <person name="Iida T."/>
            <person name="Kudo T."/>
            <person name="Itoh T."/>
            <person name="Ohkuma M."/>
        </authorList>
    </citation>
    <scope>NUCLEOTIDE SEQUENCE [LARGE SCALE GENOMIC DNA]</scope>
    <source>
        <strain evidence="5 6">Q-1</strain>
    </source>
</reference>
<accession>A0A5A7N8I8</accession>
<dbReference type="Proteomes" id="UP000324996">
    <property type="component" value="Unassembled WGS sequence"/>
</dbReference>
<protein>
    <recommendedName>
        <fullName evidence="4">ABC transporter domain-containing protein</fullName>
    </recommendedName>
</protein>
<dbReference type="Gene3D" id="3.40.50.300">
    <property type="entry name" value="P-loop containing nucleotide triphosphate hydrolases"/>
    <property type="match status" value="1"/>
</dbReference>
<evidence type="ECO:0000313" key="6">
    <source>
        <dbReference type="Proteomes" id="UP000324996"/>
    </source>
</evidence>
<name>A0A5A7N8I8_9PROT</name>
<keyword evidence="2" id="KW-0547">Nucleotide-binding</keyword>
<sequence length="220" mass="24177">MLALVGHSGAGKTTILRTIAGLYTPAMARLSVSDDLWLDTDRAINLPPRQRRVGMVFQSYALFPHMSAIQNVACAIDDLGSGEKMAEAERLLALVNLKGLEKRKPAALSNGQQQRVALARALARRPKALLLDEPFAALDRRTREGLYGEIIALRHQLRQSHHAPDQIMPIILVTHDMHEAERLADQIMVIEDGQMIAHGPVPDVLSQPEALRAMGIPQPS</sequence>
<evidence type="ECO:0000259" key="4">
    <source>
        <dbReference type="PROSITE" id="PS50893"/>
    </source>
</evidence>
<dbReference type="EMBL" id="BKCN01000012">
    <property type="protein sequence ID" value="GER04662.1"/>
    <property type="molecule type" value="Genomic_DNA"/>
</dbReference>
<dbReference type="PANTHER" id="PTHR42781">
    <property type="entry name" value="SPERMIDINE/PUTRESCINE IMPORT ATP-BINDING PROTEIN POTA"/>
    <property type="match status" value="1"/>
</dbReference>
<evidence type="ECO:0000256" key="2">
    <source>
        <dbReference type="ARBA" id="ARBA00022741"/>
    </source>
</evidence>
<dbReference type="AlphaFoldDB" id="A0A5A7N8I8"/>
<comment type="caution">
    <text evidence="5">The sequence shown here is derived from an EMBL/GenBank/DDBJ whole genome shotgun (WGS) entry which is preliminary data.</text>
</comment>
<dbReference type="PANTHER" id="PTHR42781:SF4">
    <property type="entry name" value="SPERMIDINE_PUTRESCINE IMPORT ATP-BINDING PROTEIN POTA"/>
    <property type="match status" value="1"/>
</dbReference>
<gene>
    <name evidence="5" type="ORF">JCM17846_23440</name>
</gene>
<keyword evidence="6" id="KW-1185">Reference proteome</keyword>
<dbReference type="SUPFAM" id="SSF52540">
    <property type="entry name" value="P-loop containing nucleoside triphosphate hydrolases"/>
    <property type="match status" value="1"/>
</dbReference>
<feature type="domain" description="ABC transporter" evidence="4">
    <location>
        <begin position="1"/>
        <end position="217"/>
    </location>
</feature>
<keyword evidence="1" id="KW-0813">Transport</keyword>
<dbReference type="InterPro" id="IPR027417">
    <property type="entry name" value="P-loop_NTPase"/>
</dbReference>
<evidence type="ECO:0000256" key="3">
    <source>
        <dbReference type="ARBA" id="ARBA00022840"/>
    </source>
</evidence>
<organism evidence="5 6">
    <name type="scientific">Iodidimonas nitroreducens</name>
    <dbReference type="NCBI Taxonomy" id="1236968"/>
    <lineage>
        <taxon>Bacteria</taxon>
        <taxon>Pseudomonadati</taxon>
        <taxon>Pseudomonadota</taxon>
        <taxon>Alphaproteobacteria</taxon>
        <taxon>Iodidimonadales</taxon>
        <taxon>Iodidimonadaceae</taxon>
        <taxon>Iodidimonas</taxon>
    </lineage>
</organism>
<evidence type="ECO:0000313" key="5">
    <source>
        <dbReference type="EMBL" id="GER04662.1"/>
    </source>
</evidence>
<keyword evidence="3" id="KW-0067">ATP-binding</keyword>
<dbReference type="Pfam" id="PF00005">
    <property type="entry name" value="ABC_tran"/>
    <property type="match status" value="1"/>
</dbReference>